<accession>U7QC29</accession>
<keyword evidence="1" id="KW-1133">Transmembrane helix</keyword>
<sequence>MKVNLGLRLNLIPGLNFLLIYALSAALKDDVASRFSTLLSDVFPTALANAVVNLIDIIGESRNIARFY</sequence>
<organism evidence="2 3">
    <name type="scientific">Lyngbya aestuarii BL J</name>
    <dbReference type="NCBI Taxonomy" id="1348334"/>
    <lineage>
        <taxon>Bacteria</taxon>
        <taxon>Bacillati</taxon>
        <taxon>Cyanobacteriota</taxon>
        <taxon>Cyanophyceae</taxon>
        <taxon>Oscillatoriophycideae</taxon>
        <taxon>Oscillatoriales</taxon>
        <taxon>Microcoleaceae</taxon>
        <taxon>Lyngbya</taxon>
    </lineage>
</organism>
<evidence type="ECO:0000313" key="2">
    <source>
        <dbReference type="EMBL" id="ERT04301.1"/>
    </source>
</evidence>
<dbReference type="EMBL" id="AUZM01000107">
    <property type="protein sequence ID" value="ERT04301.1"/>
    <property type="molecule type" value="Genomic_DNA"/>
</dbReference>
<dbReference type="RefSeq" id="WP_023069432.1">
    <property type="nucleotide sequence ID" value="NZ_AUZM01000107.1"/>
</dbReference>
<evidence type="ECO:0000256" key="1">
    <source>
        <dbReference type="SAM" id="Phobius"/>
    </source>
</evidence>
<keyword evidence="1" id="KW-0812">Transmembrane</keyword>
<proteinExistence type="predicted"/>
<keyword evidence="1" id="KW-0472">Membrane</keyword>
<feature type="transmembrane region" description="Helical" evidence="1">
    <location>
        <begin position="6"/>
        <end position="27"/>
    </location>
</feature>
<keyword evidence="3" id="KW-1185">Reference proteome</keyword>
<name>U7QC29_9CYAN</name>
<reference evidence="2 3" key="1">
    <citation type="journal article" date="2013" name="Front. Microbiol.">
        <title>Comparative genomic analyses of the cyanobacterium, Lyngbya aestuarii BL J, a powerful hydrogen producer.</title>
        <authorList>
            <person name="Kothari A."/>
            <person name="Vaughn M."/>
            <person name="Garcia-Pichel F."/>
        </authorList>
    </citation>
    <scope>NUCLEOTIDE SEQUENCE [LARGE SCALE GENOMIC DNA]</scope>
    <source>
        <strain evidence="2 3">BL J</strain>
    </source>
</reference>
<dbReference type="AlphaFoldDB" id="U7QC29"/>
<gene>
    <name evidence="2" type="ORF">M595_5752</name>
</gene>
<comment type="caution">
    <text evidence="2">The sequence shown here is derived from an EMBL/GenBank/DDBJ whole genome shotgun (WGS) entry which is preliminary data.</text>
</comment>
<evidence type="ECO:0000313" key="3">
    <source>
        <dbReference type="Proteomes" id="UP000017127"/>
    </source>
</evidence>
<protein>
    <submittedName>
        <fullName evidence="2">Putative membrane protein</fullName>
    </submittedName>
</protein>
<dbReference type="Proteomes" id="UP000017127">
    <property type="component" value="Unassembled WGS sequence"/>
</dbReference>